<dbReference type="STRING" id="662755.CRES_1394"/>
<dbReference type="Pfam" id="PF00072">
    <property type="entry name" value="Response_reg"/>
    <property type="match status" value="1"/>
</dbReference>
<evidence type="ECO:0000313" key="5">
    <source>
        <dbReference type="EMBL" id="AEI09749.1"/>
    </source>
</evidence>
<dbReference type="PROSITE" id="PS50043">
    <property type="entry name" value="HTH_LUXR_2"/>
    <property type="match status" value="1"/>
</dbReference>
<dbReference type="eggNOG" id="COG2197">
    <property type="taxonomic scope" value="Bacteria"/>
</dbReference>
<accession>F8DZ63</accession>
<dbReference type="InterPro" id="IPR001789">
    <property type="entry name" value="Sig_transdc_resp-reg_receiver"/>
</dbReference>
<feature type="modified residue" description="4-aspartylphosphate" evidence="2">
    <location>
        <position position="54"/>
    </location>
</feature>
<sequence length="201" mass="21471">MIRVLLADDQSLVRGALAVLLDSEPDLAVVAETGSGSDCAQLVREHDVDVAILDIEMPGKNGIEATREIAESQLNCRCLIVTTFDRPGFLRQALEAGASGYVVKDTPAAQLAESVRRVHAGARVVDSALATEALYSPPSPLTPREVDVCREVLTGKSSANIAKALHLSEGTVRNHVSSAITKTQASNRYDAARIARDRGWL</sequence>
<evidence type="ECO:0000256" key="2">
    <source>
        <dbReference type="PROSITE-ProRule" id="PRU00169"/>
    </source>
</evidence>
<dbReference type="HOGENOM" id="CLU_000445_90_10_11"/>
<dbReference type="SMART" id="SM00448">
    <property type="entry name" value="REC"/>
    <property type="match status" value="1"/>
</dbReference>
<dbReference type="InterPro" id="IPR000792">
    <property type="entry name" value="Tscrpt_reg_LuxR_C"/>
</dbReference>
<dbReference type="PANTHER" id="PTHR43214:SF42">
    <property type="entry name" value="TRANSCRIPTIONAL REGULATORY PROTEIN DESR"/>
    <property type="match status" value="1"/>
</dbReference>
<dbReference type="GO" id="GO:0006355">
    <property type="term" value="P:regulation of DNA-templated transcription"/>
    <property type="evidence" value="ECO:0007669"/>
    <property type="project" value="InterPro"/>
</dbReference>
<keyword evidence="1" id="KW-0238">DNA-binding</keyword>
<dbReference type="OrthoDB" id="9808843at2"/>
<dbReference type="KEGG" id="crd:CRES_1394"/>
<dbReference type="SMART" id="SM00421">
    <property type="entry name" value="HTH_LUXR"/>
    <property type="match status" value="1"/>
</dbReference>
<feature type="domain" description="HTH luxR-type" evidence="3">
    <location>
        <begin position="134"/>
        <end position="199"/>
    </location>
</feature>
<dbReference type="AlphaFoldDB" id="F8DZ63"/>
<evidence type="ECO:0000256" key="1">
    <source>
        <dbReference type="ARBA" id="ARBA00023125"/>
    </source>
</evidence>
<reference evidence="5 6" key="1">
    <citation type="journal article" date="2012" name="BMC Genomics">
        <title>Complete genome sequence, lifestyle, and multi-drug resistance of the human pathogen Corynebacterium resistens DSM 45100 isolated from blood samples of a leukemia patient.</title>
        <authorList>
            <person name="Schroder J."/>
            <person name="Maus I."/>
            <person name="Meyer K."/>
            <person name="Wordemann S."/>
            <person name="Blom J."/>
            <person name="Jaenicke S."/>
            <person name="Schneider J."/>
            <person name="Trost E."/>
            <person name="Tauch A."/>
        </authorList>
    </citation>
    <scope>NUCLEOTIDE SEQUENCE [LARGE SCALE GENOMIC DNA]</scope>
    <source>
        <strain evidence="6">DSM 45100 / JCM 12819 / CCUG 50093 / GTC 2026 / SICGH 158</strain>
    </source>
</reference>
<dbReference type="CDD" id="cd06170">
    <property type="entry name" value="LuxR_C_like"/>
    <property type="match status" value="1"/>
</dbReference>
<dbReference type="EMBL" id="CP002857">
    <property type="protein sequence ID" value="AEI09749.1"/>
    <property type="molecule type" value="Genomic_DNA"/>
</dbReference>
<dbReference type="InterPro" id="IPR039420">
    <property type="entry name" value="WalR-like"/>
</dbReference>
<dbReference type="PRINTS" id="PR00038">
    <property type="entry name" value="HTHLUXR"/>
</dbReference>
<dbReference type="CDD" id="cd19930">
    <property type="entry name" value="REC_DesR-like"/>
    <property type="match status" value="1"/>
</dbReference>
<dbReference type="PROSITE" id="PS50110">
    <property type="entry name" value="RESPONSE_REGULATORY"/>
    <property type="match status" value="1"/>
</dbReference>
<dbReference type="Proteomes" id="UP000000492">
    <property type="component" value="Chromosome"/>
</dbReference>
<keyword evidence="2" id="KW-0597">Phosphoprotein</keyword>
<name>F8DZ63_CORRG</name>
<dbReference type="SUPFAM" id="SSF46894">
    <property type="entry name" value="C-terminal effector domain of the bipartite response regulators"/>
    <property type="match status" value="1"/>
</dbReference>
<dbReference type="Gene3D" id="3.40.50.2300">
    <property type="match status" value="1"/>
</dbReference>
<dbReference type="SUPFAM" id="SSF52172">
    <property type="entry name" value="CheY-like"/>
    <property type="match status" value="1"/>
</dbReference>
<evidence type="ECO:0000313" key="6">
    <source>
        <dbReference type="Proteomes" id="UP000000492"/>
    </source>
</evidence>
<dbReference type="PANTHER" id="PTHR43214">
    <property type="entry name" value="TWO-COMPONENT RESPONSE REGULATOR"/>
    <property type="match status" value="1"/>
</dbReference>
<dbReference type="RefSeq" id="WP_013888759.1">
    <property type="nucleotide sequence ID" value="NC_015673.1"/>
</dbReference>
<gene>
    <name evidence="5" type="primary">tcsR6</name>
    <name evidence="5" type="ordered locus">CRES_1394</name>
</gene>
<dbReference type="GO" id="GO:0003677">
    <property type="term" value="F:DNA binding"/>
    <property type="evidence" value="ECO:0007669"/>
    <property type="project" value="UniProtKB-KW"/>
</dbReference>
<organism evidence="5 6">
    <name type="scientific">Corynebacterium resistens (strain DSM 45100 / JCM 12819 / GTC 2026 / SICGH 158)</name>
    <dbReference type="NCBI Taxonomy" id="662755"/>
    <lineage>
        <taxon>Bacteria</taxon>
        <taxon>Bacillati</taxon>
        <taxon>Actinomycetota</taxon>
        <taxon>Actinomycetes</taxon>
        <taxon>Mycobacteriales</taxon>
        <taxon>Corynebacteriaceae</taxon>
        <taxon>Corynebacterium</taxon>
    </lineage>
</organism>
<proteinExistence type="predicted"/>
<dbReference type="PROSITE" id="PS00622">
    <property type="entry name" value="HTH_LUXR_1"/>
    <property type="match status" value="1"/>
</dbReference>
<dbReference type="InterPro" id="IPR016032">
    <property type="entry name" value="Sig_transdc_resp-reg_C-effctor"/>
</dbReference>
<protein>
    <submittedName>
        <fullName evidence="5">Two-component system response regulator</fullName>
    </submittedName>
</protein>
<dbReference type="GO" id="GO:0000160">
    <property type="term" value="P:phosphorelay signal transduction system"/>
    <property type="evidence" value="ECO:0007669"/>
    <property type="project" value="InterPro"/>
</dbReference>
<dbReference type="InterPro" id="IPR011006">
    <property type="entry name" value="CheY-like_superfamily"/>
</dbReference>
<evidence type="ECO:0000259" key="3">
    <source>
        <dbReference type="PROSITE" id="PS50043"/>
    </source>
</evidence>
<feature type="domain" description="Response regulatory" evidence="4">
    <location>
        <begin position="3"/>
        <end position="119"/>
    </location>
</feature>
<dbReference type="Pfam" id="PF00196">
    <property type="entry name" value="GerE"/>
    <property type="match status" value="1"/>
</dbReference>
<evidence type="ECO:0000259" key="4">
    <source>
        <dbReference type="PROSITE" id="PS50110"/>
    </source>
</evidence>
<keyword evidence="6" id="KW-1185">Reference proteome</keyword>